<dbReference type="InterPro" id="IPR001870">
    <property type="entry name" value="B30.2/SPRY"/>
</dbReference>
<accession>A0AAV2KW81</accession>
<evidence type="ECO:0000256" key="1">
    <source>
        <dbReference type="ARBA" id="ARBA00022723"/>
    </source>
</evidence>
<dbReference type="Proteomes" id="UP001497482">
    <property type="component" value="Chromosome 2"/>
</dbReference>
<keyword evidence="3" id="KW-0862">Zinc</keyword>
<dbReference type="Pfam" id="PF00622">
    <property type="entry name" value="SPRY"/>
    <property type="match status" value="1"/>
</dbReference>
<dbReference type="GO" id="GO:0005737">
    <property type="term" value="C:cytoplasm"/>
    <property type="evidence" value="ECO:0007669"/>
    <property type="project" value="UniProtKB-ARBA"/>
</dbReference>
<keyword evidence="1" id="KW-0479">Metal-binding</keyword>
<dbReference type="SMART" id="SM00589">
    <property type="entry name" value="PRY"/>
    <property type="match status" value="1"/>
</dbReference>
<dbReference type="PRINTS" id="PR01407">
    <property type="entry name" value="BUTYPHLNCDUF"/>
</dbReference>
<dbReference type="SUPFAM" id="SSF49899">
    <property type="entry name" value="Concanavalin A-like lectins/glucanases"/>
    <property type="match status" value="1"/>
</dbReference>
<dbReference type="GO" id="GO:0008270">
    <property type="term" value="F:zinc ion binding"/>
    <property type="evidence" value="ECO:0007669"/>
    <property type="project" value="UniProtKB-KW"/>
</dbReference>
<dbReference type="EMBL" id="OZ035824">
    <property type="protein sequence ID" value="CAL1592275.1"/>
    <property type="molecule type" value="Genomic_DNA"/>
</dbReference>
<evidence type="ECO:0000313" key="6">
    <source>
        <dbReference type="EMBL" id="CAL1592275.1"/>
    </source>
</evidence>
<dbReference type="PANTHER" id="PTHR25465">
    <property type="entry name" value="B-BOX DOMAIN CONTAINING"/>
    <property type="match status" value="1"/>
</dbReference>
<dbReference type="InterPro" id="IPR003879">
    <property type="entry name" value="Butyrophylin_SPRY"/>
</dbReference>
<evidence type="ECO:0000259" key="5">
    <source>
        <dbReference type="PROSITE" id="PS50188"/>
    </source>
</evidence>
<keyword evidence="4" id="KW-0175">Coiled coil</keyword>
<organism evidence="6 7">
    <name type="scientific">Knipowitschia caucasica</name>
    <name type="common">Caucasian dwarf goby</name>
    <name type="synonym">Pomatoschistus caucasicus</name>
    <dbReference type="NCBI Taxonomy" id="637954"/>
    <lineage>
        <taxon>Eukaryota</taxon>
        <taxon>Metazoa</taxon>
        <taxon>Chordata</taxon>
        <taxon>Craniata</taxon>
        <taxon>Vertebrata</taxon>
        <taxon>Euteleostomi</taxon>
        <taxon>Actinopterygii</taxon>
        <taxon>Neopterygii</taxon>
        <taxon>Teleostei</taxon>
        <taxon>Neoteleostei</taxon>
        <taxon>Acanthomorphata</taxon>
        <taxon>Gobiaria</taxon>
        <taxon>Gobiiformes</taxon>
        <taxon>Gobioidei</taxon>
        <taxon>Gobiidae</taxon>
        <taxon>Gobiinae</taxon>
        <taxon>Knipowitschia</taxon>
    </lineage>
</organism>
<gene>
    <name evidence="6" type="ORF">KC01_LOCUS21550</name>
</gene>
<dbReference type="PROSITE" id="PS50188">
    <property type="entry name" value="B302_SPRY"/>
    <property type="match status" value="1"/>
</dbReference>
<dbReference type="AlphaFoldDB" id="A0AAV2KW81"/>
<evidence type="ECO:0000256" key="3">
    <source>
        <dbReference type="ARBA" id="ARBA00022833"/>
    </source>
</evidence>
<dbReference type="InterPro" id="IPR013320">
    <property type="entry name" value="ConA-like_dom_sf"/>
</dbReference>
<evidence type="ECO:0000256" key="2">
    <source>
        <dbReference type="ARBA" id="ARBA00022771"/>
    </source>
</evidence>
<keyword evidence="2" id="KW-0863">Zinc-finger</keyword>
<dbReference type="Gene3D" id="2.60.120.920">
    <property type="match status" value="1"/>
</dbReference>
<dbReference type="InterPro" id="IPR006574">
    <property type="entry name" value="PRY"/>
</dbReference>
<dbReference type="Pfam" id="PF25600">
    <property type="entry name" value="TRIM_CC"/>
    <property type="match status" value="1"/>
</dbReference>
<reference evidence="6 7" key="1">
    <citation type="submission" date="2024-04" db="EMBL/GenBank/DDBJ databases">
        <authorList>
            <person name="Waldvogel A.-M."/>
            <person name="Schoenle A."/>
        </authorList>
    </citation>
    <scope>NUCLEOTIDE SEQUENCE [LARGE SCALE GENOMIC DNA]</scope>
</reference>
<dbReference type="InterPro" id="IPR051051">
    <property type="entry name" value="E3_ubiq-ligase_TRIM/RNF"/>
</dbReference>
<evidence type="ECO:0000256" key="4">
    <source>
        <dbReference type="SAM" id="Coils"/>
    </source>
</evidence>
<dbReference type="InterPro" id="IPR003877">
    <property type="entry name" value="SPRY_dom"/>
</dbReference>
<proteinExistence type="predicted"/>
<dbReference type="SMART" id="SM00449">
    <property type="entry name" value="SPRY"/>
    <property type="match status" value="1"/>
</dbReference>
<dbReference type="CDD" id="cd16040">
    <property type="entry name" value="SPRY_PRY_SNTX"/>
    <property type="match status" value="1"/>
</dbReference>
<dbReference type="InterPro" id="IPR058030">
    <property type="entry name" value="TRIM8/14/16/25/29/45/65_CC"/>
</dbReference>
<feature type="coiled-coil region" evidence="4">
    <location>
        <begin position="2"/>
        <end position="101"/>
    </location>
</feature>
<feature type="domain" description="B30.2/SPRY" evidence="5">
    <location>
        <begin position="203"/>
        <end position="397"/>
    </location>
</feature>
<evidence type="ECO:0000313" key="7">
    <source>
        <dbReference type="Proteomes" id="UP001497482"/>
    </source>
</evidence>
<protein>
    <recommendedName>
        <fullName evidence="5">B30.2/SPRY domain-containing protein</fullName>
    </recommendedName>
</protein>
<dbReference type="PANTHER" id="PTHR25465:SF5">
    <property type="entry name" value="E3 UBIQUITIN_ISG15 LIGASE TRIM25-RELATED"/>
    <property type="match status" value="1"/>
</dbReference>
<name>A0AAV2KW81_KNICA</name>
<dbReference type="Pfam" id="PF13765">
    <property type="entry name" value="PRY"/>
    <property type="match status" value="1"/>
</dbReference>
<keyword evidence="7" id="KW-1185">Reference proteome</keyword>
<dbReference type="InterPro" id="IPR043136">
    <property type="entry name" value="B30.2/SPRY_sf"/>
</dbReference>
<sequence length="397" mass="45455">MQLELEQKIQKTRERIQERQKQVDLLQCQADNAICCGNTALAEADNVFALIARLVERTKTEAKEDIRSQQEAEEHKLKELQDKVQEEIITLKAKYNKLEKLSHSEDHSGFIRTFPFLSEVDETPDSEPSICEERPPMFLDVITSAVAELREKLQDTNALNQAAGEEQAKHNTTAWLTFPPINYHGQSVRAYQQQLHAMQAQRWLILRNVRTLRAELLYYAQSLTLDPNTVHCQLALSADNNTVRFMSSEQEHVEHPERFTHFSQVLTKEVLTGRCYMEIKARSEEYFTVAVAYKDMRREGLSDECSLGNNTKSWAVDCFSDGFVFWHNKRSLNVRARPSNKIGIYVDVEAGVLCFYSVGREASLIHTVHTSFTEPLLAGIWLKDAADCAEICSITPR</sequence>